<evidence type="ECO:0000256" key="8">
    <source>
        <dbReference type="PROSITE-ProRule" id="PRU00317"/>
    </source>
</evidence>
<keyword evidence="5" id="KW-0810">Translation regulation</keyword>
<dbReference type="PROSITE" id="PS50303">
    <property type="entry name" value="PUM_HD"/>
    <property type="match status" value="1"/>
</dbReference>
<evidence type="ECO:0000256" key="7">
    <source>
        <dbReference type="ARBA" id="ARBA00040564"/>
    </source>
</evidence>
<protein>
    <recommendedName>
        <fullName evidence="7">Pumilio homolog 1</fullName>
    </recommendedName>
</protein>
<feature type="region of interest" description="Disordered" evidence="9">
    <location>
        <begin position="347"/>
        <end position="380"/>
    </location>
</feature>
<name>A0A7K5W3B0_9SYLV</name>
<evidence type="ECO:0000256" key="2">
    <source>
        <dbReference type="ARBA" id="ARBA00004463"/>
    </source>
</evidence>
<feature type="compositionally biased region" description="Low complexity" evidence="9">
    <location>
        <begin position="619"/>
        <end position="630"/>
    </location>
</feature>
<feature type="repeat" description="Pumilio" evidence="8">
    <location>
        <begin position="808"/>
        <end position="843"/>
    </location>
</feature>
<feature type="compositionally biased region" description="Polar residues" evidence="9">
    <location>
        <begin position="367"/>
        <end position="380"/>
    </location>
</feature>
<evidence type="ECO:0000256" key="3">
    <source>
        <dbReference type="ARBA" id="ARBA00022490"/>
    </source>
</evidence>
<dbReference type="GO" id="GO:0003730">
    <property type="term" value="F:mRNA 3'-UTR binding"/>
    <property type="evidence" value="ECO:0007669"/>
    <property type="project" value="TreeGrafter"/>
</dbReference>
<dbReference type="GO" id="GO:0043488">
    <property type="term" value="P:regulation of mRNA stability"/>
    <property type="evidence" value="ECO:0007669"/>
    <property type="project" value="TreeGrafter"/>
</dbReference>
<feature type="non-terminal residue" evidence="11">
    <location>
        <position position="1038"/>
    </location>
</feature>
<comment type="subcellular location">
    <subcellularLocation>
        <location evidence="1">Cytoplasm</location>
        <location evidence="1">P-body</location>
    </subcellularLocation>
    <subcellularLocation>
        <location evidence="2">Cytoplasmic granule</location>
    </subcellularLocation>
</comment>
<feature type="region of interest" description="Disordered" evidence="9">
    <location>
        <begin position="85"/>
        <end position="143"/>
    </location>
</feature>
<feature type="region of interest" description="Disordered" evidence="9">
    <location>
        <begin position="598"/>
        <end position="630"/>
    </location>
</feature>
<dbReference type="CDD" id="cd07920">
    <property type="entry name" value="Pumilio"/>
    <property type="match status" value="1"/>
</dbReference>
<dbReference type="InterPro" id="IPR033712">
    <property type="entry name" value="Pumilio_RNA-bd"/>
</dbReference>
<evidence type="ECO:0000256" key="1">
    <source>
        <dbReference type="ARBA" id="ARBA00004201"/>
    </source>
</evidence>
<feature type="repeat" description="Pumilio" evidence="8">
    <location>
        <begin position="734"/>
        <end position="769"/>
    </location>
</feature>
<feature type="repeat" description="Pumilio" evidence="8">
    <location>
        <begin position="955"/>
        <end position="994"/>
    </location>
</feature>
<feature type="repeat" description="Pumilio" evidence="8">
    <location>
        <begin position="844"/>
        <end position="879"/>
    </location>
</feature>
<feature type="repeat" description="Pumilio" evidence="8">
    <location>
        <begin position="916"/>
        <end position="951"/>
    </location>
</feature>
<dbReference type="SMART" id="SM00025">
    <property type="entry name" value="Pumilio"/>
    <property type="match status" value="8"/>
</dbReference>
<feature type="domain" description="PUM-HD" evidence="10">
    <location>
        <begin position="675"/>
        <end position="1020"/>
    </location>
</feature>
<evidence type="ECO:0000313" key="11">
    <source>
        <dbReference type="EMBL" id="NWU35520.1"/>
    </source>
</evidence>
<dbReference type="Proteomes" id="UP000557268">
    <property type="component" value="Unassembled WGS sequence"/>
</dbReference>
<evidence type="ECO:0000256" key="6">
    <source>
        <dbReference type="ARBA" id="ARBA00022884"/>
    </source>
</evidence>
<proteinExistence type="predicted"/>
<feature type="non-terminal residue" evidence="11">
    <location>
        <position position="1"/>
    </location>
</feature>
<dbReference type="PANTHER" id="PTHR12537">
    <property type="entry name" value="RNA BINDING PROTEIN PUMILIO-RELATED"/>
    <property type="match status" value="1"/>
</dbReference>
<feature type="repeat" description="Pumilio" evidence="8">
    <location>
        <begin position="770"/>
        <end position="807"/>
    </location>
</feature>
<dbReference type="Pfam" id="PF00806">
    <property type="entry name" value="PUF"/>
    <property type="match status" value="8"/>
</dbReference>
<evidence type="ECO:0000259" key="10">
    <source>
        <dbReference type="PROSITE" id="PS50303"/>
    </source>
</evidence>
<keyword evidence="3" id="KW-0963">Cytoplasm</keyword>
<keyword evidence="6" id="KW-0694">RNA-binding</keyword>
<dbReference type="EMBL" id="VYXD01003500">
    <property type="protein sequence ID" value="NWU35520.1"/>
    <property type="molecule type" value="Genomic_DNA"/>
</dbReference>
<dbReference type="GO" id="GO:0000932">
    <property type="term" value="C:P-body"/>
    <property type="evidence" value="ECO:0007669"/>
    <property type="project" value="UniProtKB-SubCell"/>
</dbReference>
<reference evidence="11 12" key="1">
    <citation type="submission" date="2019-09" db="EMBL/GenBank/DDBJ databases">
        <title>Bird 10,000 Genomes (B10K) Project - Family phase.</title>
        <authorList>
            <person name="Zhang G."/>
        </authorList>
    </citation>
    <scope>NUCLEOTIDE SEQUENCE [LARGE SCALE GENOMIC DNA]</scope>
    <source>
        <strain evidence="11">B10K-DU-001-70</strain>
        <tissue evidence="11">Muscle</tissue>
    </source>
</reference>
<sequence length="1038" mass="110397">QQLLPGKKFWESDDSSKDGPKGIFLGDQWRDSAWGTSDHSVSQPIMVQRRPGQGFHVNSEVNSVLSPRSESGGLGVSMVEYVLSSSPGDSCLRKGGFGPRDAESDENDKGDKKNKGTFDGDKLGDLKEEGDVMDKSNGLPVQNGIDADVKDFSRTPGNCQNSASEVDLLGPSQNGSEGLAQLASTNGAKPVEDFSNMESQSVPLDPMEHVGMEPLQFDYSGTQVPVDSAAATVGLFDYNSQQQLFQRPNALAVQQLTAAQQQQYALAAAHQPHIAGLAPAAFVPNPYIISAAPPGTDPYAAGLAAAATLGPAVVPHQYYGVTPWGVYPASLFQQQAAAAAAATNSQQTTQQTQQGQQQVLRGGASQRPLTPNQNQQGQQTDPLVAAAAVNSALAFGQGLAAGMPGYPVLAPAAYYDQTGALVVNAGARNGLGAPVRLVAPAPVIISSSAAQAAVAAAAASANGAAGGLAGTTNGPFRPLGTQQPQPQPQQQPTNNLASSSFYGNNSLSSNSQSSSLFSQGSAQPANTSLGFGSSSSLGATLGSALGGFGTAVANSTTGSGSRRDSLTGSSDLYKRTSSSLTPIGHSFYNGLGFSSSPGPVGMPLPSQGPGHSQTPPPSLSSHGSSSSLNLEGRAGWEIGQELFPGRVGRGWAGIPRAAVAAPGSLAVPKARLDTGAGSTWDSGRCPWGGHWVGFQLREIAGHIMEFSQDQHGSRFIQLKLERATPAERQLVFNEILQAAYQLMVDVFGNYVIQKFFEFGSLEQKLALAERIRGHVLSLALQMYGCRVIQKALEFIPPDQQVINEMVRELDGHVLKCVKDQNGNHVVQKCIECVQPQSLQFIIDAFKGQVFALSTHPYGCRVIQRILEHCLPEQTLPILEELHQHTEQLVQDQYGNYVIQHVLEHGRPEDKSKIVAEIRGNVLVLSQHKFASNVVEKCVTHASRTERAMLIDEVCTMNDGPHSALYTMMKDQYANYVVQKMIDVAEPAQRKIVMHKIRPHIATLRKYTYGKHILAKLEKYYMKNGVDLGPICGPPNGII</sequence>
<feature type="compositionally biased region" description="Low complexity" evidence="9">
    <location>
        <begin position="347"/>
        <end position="358"/>
    </location>
</feature>
<dbReference type="SUPFAM" id="SSF48371">
    <property type="entry name" value="ARM repeat"/>
    <property type="match status" value="1"/>
</dbReference>
<dbReference type="GO" id="GO:0005829">
    <property type="term" value="C:cytosol"/>
    <property type="evidence" value="ECO:0007669"/>
    <property type="project" value="TreeGrafter"/>
</dbReference>
<feature type="compositionally biased region" description="Low complexity" evidence="9">
    <location>
        <begin position="482"/>
        <end position="507"/>
    </location>
</feature>
<keyword evidence="4" id="KW-0677">Repeat</keyword>
<feature type="compositionally biased region" description="Basic and acidic residues" evidence="9">
    <location>
        <begin position="8"/>
        <end position="20"/>
    </location>
</feature>
<keyword evidence="12" id="KW-1185">Reference proteome</keyword>
<evidence type="ECO:0000256" key="5">
    <source>
        <dbReference type="ARBA" id="ARBA00022845"/>
    </source>
</evidence>
<dbReference type="InterPro" id="IPR016024">
    <property type="entry name" value="ARM-type_fold"/>
</dbReference>
<dbReference type="GO" id="GO:0035196">
    <property type="term" value="P:miRNA processing"/>
    <property type="evidence" value="ECO:0007669"/>
    <property type="project" value="TreeGrafter"/>
</dbReference>
<feature type="compositionally biased region" description="Basic and acidic residues" evidence="9">
    <location>
        <begin position="107"/>
        <end position="134"/>
    </location>
</feature>
<dbReference type="InterPro" id="IPR001313">
    <property type="entry name" value="Pumilio_RNA-bd_rpt"/>
</dbReference>
<gene>
    <name evidence="11" type="primary">Pum1</name>
    <name evidence="11" type="ORF">HYLPRA_R10013</name>
</gene>
<organism evidence="11 12">
    <name type="scientific">Hylia prasina</name>
    <name type="common">green hylia</name>
    <dbReference type="NCBI Taxonomy" id="208073"/>
    <lineage>
        <taxon>Eukaryota</taxon>
        <taxon>Metazoa</taxon>
        <taxon>Chordata</taxon>
        <taxon>Craniata</taxon>
        <taxon>Vertebrata</taxon>
        <taxon>Euteleostomi</taxon>
        <taxon>Archelosauria</taxon>
        <taxon>Archosauria</taxon>
        <taxon>Dinosauria</taxon>
        <taxon>Saurischia</taxon>
        <taxon>Theropoda</taxon>
        <taxon>Coelurosauria</taxon>
        <taxon>Aves</taxon>
        <taxon>Neognathae</taxon>
        <taxon>Neoaves</taxon>
        <taxon>Telluraves</taxon>
        <taxon>Australaves</taxon>
        <taxon>Passeriformes</taxon>
        <taxon>Sylvioidea</taxon>
        <taxon>Sylviidae</taxon>
        <taxon>Acrocephalinae</taxon>
        <taxon>Hylia</taxon>
    </lineage>
</organism>
<dbReference type="InterPro" id="IPR011989">
    <property type="entry name" value="ARM-like"/>
</dbReference>
<comment type="caution">
    <text evidence="11">The sequence shown here is derived from an EMBL/GenBank/DDBJ whole genome shotgun (WGS) entry which is preliminary data.</text>
</comment>
<dbReference type="PROSITE" id="PS50302">
    <property type="entry name" value="PUM"/>
    <property type="match status" value="8"/>
</dbReference>
<evidence type="ECO:0000313" key="12">
    <source>
        <dbReference type="Proteomes" id="UP000557268"/>
    </source>
</evidence>
<feature type="repeat" description="Pumilio" evidence="8">
    <location>
        <begin position="880"/>
        <end position="915"/>
    </location>
</feature>
<dbReference type="PANTHER" id="PTHR12537:SF1">
    <property type="entry name" value="PUMILIO HOMOLOG 1"/>
    <property type="match status" value="1"/>
</dbReference>
<dbReference type="InterPro" id="IPR033133">
    <property type="entry name" value="PUM-HD"/>
</dbReference>
<accession>A0A7K5W3B0</accession>
<feature type="repeat" description="Pumilio" evidence="8">
    <location>
        <begin position="698"/>
        <end position="733"/>
    </location>
</feature>
<evidence type="ECO:0000256" key="9">
    <source>
        <dbReference type="SAM" id="MobiDB-lite"/>
    </source>
</evidence>
<dbReference type="FunFam" id="1.25.10.10:FF:000004">
    <property type="entry name" value="Pumilio homolog 1 isoform 2"/>
    <property type="match status" value="1"/>
</dbReference>
<dbReference type="AlphaFoldDB" id="A0A7K5W3B0"/>
<feature type="region of interest" description="Disordered" evidence="9">
    <location>
        <begin position="469"/>
        <end position="507"/>
    </location>
</feature>
<dbReference type="GO" id="GO:0006417">
    <property type="term" value="P:regulation of translation"/>
    <property type="evidence" value="ECO:0007669"/>
    <property type="project" value="UniProtKB-KW"/>
</dbReference>
<dbReference type="Gene3D" id="1.25.10.10">
    <property type="entry name" value="Leucine-rich Repeat Variant"/>
    <property type="match status" value="1"/>
</dbReference>
<feature type="region of interest" description="Disordered" evidence="9">
    <location>
        <begin position="1"/>
        <end position="24"/>
    </location>
</feature>
<evidence type="ECO:0000256" key="4">
    <source>
        <dbReference type="ARBA" id="ARBA00022737"/>
    </source>
</evidence>